<dbReference type="SMART" id="SM00355">
    <property type="entry name" value="ZnF_C2H2"/>
    <property type="match status" value="6"/>
</dbReference>
<name>A0AAN8WCJ0_HALRR</name>
<keyword evidence="3" id="KW-0677">Repeat</keyword>
<dbReference type="Proteomes" id="UP001381693">
    <property type="component" value="Unassembled WGS sequence"/>
</dbReference>
<comment type="subcellular location">
    <subcellularLocation>
        <location evidence="1">Nucleus</location>
    </subcellularLocation>
</comment>
<feature type="non-terminal residue" evidence="9">
    <location>
        <position position="1"/>
    </location>
</feature>
<evidence type="ECO:0000256" key="1">
    <source>
        <dbReference type="ARBA" id="ARBA00004123"/>
    </source>
</evidence>
<feature type="domain" description="C2H2-type" evidence="8">
    <location>
        <begin position="160"/>
        <end position="187"/>
    </location>
</feature>
<evidence type="ECO:0000256" key="5">
    <source>
        <dbReference type="ARBA" id="ARBA00022833"/>
    </source>
</evidence>
<dbReference type="GO" id="GO:0010468">
    <property type="term" value="P:regulation of gene expression"/>
    <property type="evidence" value="ECO:0007669"/>
    <property type="project" value="TreeGrafter"/>
</dbReference>
<evidence type="ECO:0000313" key="10">
    <source>
        <dbReference type="Proteomes" id="UP001381693"/>
    </source>
</evidence>
<keyword evidence="5" id="KW-0862">Zinc</keyword>
<dbReference type="GO" id="GO:0005634">
    <property type="term" value="C:nucleus"/>
    <property type="evidence" value="ECO:0007669"/>
    <property type="project" value="UniProtKB-SubCell"/>
</dbReference>
<dbReference type="InterPro" id="IPR050331">
    <property type="entry name" value="Zinc_finger"/>
</dbReference>
<feature type="domain" description="C2H2-type" evidence="8">
    <location>
        <begin position="103"/>
        <end position="130"/>
    </location>
</feature>
<dbReference type="PANTHER" id="PTHR16515:SF66">
    <property type="entry name" value="C2H2-TYPE DOMAIN-CONTAINING PROTEIN"/>
    <property type="match status" value="1"/>
</dbReference>
<feature type="domain" description="C2H2-type" evidence="8">
    <location>
        <begin position="188"/>
        <end position="215"/>
    </location>
</feature>
<protein>
    <recommendedName>
        <fullName evidence="8">C2H2-type domain-containing protein</fullName>
    </recommendedName>
</protein>
<comment type="caution">
    <text evidence="9">The sequence shown here is derived from an EMBL/GenBank/DDBJ whole genome shotgun (WGS) entry which is preliminary data.</text>
</comment>
<dbReference type="FunFam" id="3.30.160.60:FF:000358">
    <property type="entry name" value="zinc finger protein 24"/>
    <property type="match status" value="1"/>
</dbReference>
<organism evidence="9 10">
    <name type="scientific">Halocaridina rubra</name>
    <name type="common">Hawaiian red shrimp</name>
    <dbReference type="NCBI Taxonomy" id="373956"/>
    <lineage>
        <taxon>Eukaryota</taxon>
        <taxon>Metazoa</taxon>
        <taxon>Ecdysozoa</taxon>
        <taxon>Arthropoda</taxon>
        <taxon>Crustacea</taxon>
        <taxon>Multicrustacea</taxon>
        <taxon>Malacostraca</taxon>
        <taxon>Eumalacostraca</taxon>
        <taxon>Eucarida</taxon>
        <taxon>Decapoda</taxon>
        <taxon>Pleocyemata</taxon>
        <taxon>Caridea</taxon>
        <taxon>Atyoidea</taxon>
        <taxon>Atyidae</taxon>
        <taxon>Halocaridina</taxon>
    </lineage>
</organism>
<evidence type="ECO:0000256" key="3">
    <source>
        <dbReference type="ARBA" id="ARBA00022737"/>
    </source>
</evidence>
<feature type="domain" description="C2H2-type" evidence="8">
    <location>
        <begin position="131"/>
        <end position="159"/>
    </location>
</feature>
<evidence type="ECO:0000256" key="6">
    <source>
        <dbReference type="ARBA" id="ARBA00023242"/>
    </source>
</evidence>
<dbReference type="Pfam" id="PF00096">
    <property type="entry name" value="zf-C2H2"/>
    <property type="match status" value="4"/>
</dbReference>
<dbReference type="PANTHER" id="PTHR16515">
    <property type="entry name" value="PR DOMAIN ZINC FINGER PROTEIN"/>
    <property type="match status" value="1"/>
</dbReference>
<reference evidence="9 10" key="1">
    <citation type="submission" date="2023-11" db="EMBL/GenBank/DDBJ databases">
        <title>Halocaridina rubra genome assembly.</title>
        <authorList>
            <person name="Smith C."/>
        </authorList>
    </citation>
    <scope>NUCLEOTIDE SEQUENCE [LARGE SCALE GENOMIC DNA]</scope>
    <source>
        <strain evidence="9">EP-1</strain>
        <tissue evidence="9">Whole</tissue>
    </source>
</reference>
<keyword evidence="10" id="KW-1185">Reference proteome</keyword>
<dbReference type="SUPFAM" id="SSF57667">
    <property type="entry name" value="beta-beta-alpha zinc fingers"/>
    <property type="match status" value="3"/>
</dbReference>
<dbReference type="FunFam" id="3.30.160.60:FF:000446">
    <property type="entry name" value="Zinc finger protein"/>
    <property type="match status" value="1"/>
</dbReference>
<dbReference type="EMBL" id="JAXCGZ010021887">
    <property type="protein sequence ID" value="KAK7041665.1"/>
    <property type="molecule type" value="Genomic_DNA"/>
</dbReference>
<dbReference type="AlphaFoldDB" id="A0AAN8WCJ0"/>
<accession>A0AAN8WCJ0</accession>
<dbReference type="InterPro" id="IPR036236">
    <property type="entry name" value="Znf_C2H2_sf"/>
</dbReference>
<dbReference type="PROSITE" id="PS50157">
    <property type="entry name" value="ZINC_FINGER_C2H2_2"/>
    <property type="match status" value="6"/>
</dbReference>
<gene>
    <name evidence="9" type="ORF">SK128_001852</name>
</gene>
<dbReference type="FunFam" id="3.30.160.60:FF:000625">
    <property type="entry name" value="Zinc finger protein 536"/>
    <property type="match status" value="1"/>
</dbReference>
<dbReference type="Gene3D" id="3.30.160.60">
    <property type="entry name" value="Classic Zinc Finger"/>
    <property type="match status" value="6"/>
</dbReference>
<keyword evidence="4 7" id="KW-0863">Zinc-finger</keyword>
<evidence type="ECO:0000313" key="9">
    <source>
        <dbReference type="EMBL" id="KAK7041665.1"/>
    </source>
</evidence>
<dbReference type="PROSITE" id="PS00028">
    <property type="entry name" value="ZINC_FINGER_C2H2_1"/>
    <property type="match status" value="5"/>
</dbReference>
<dbReference type="FunFam" id="3.30.160.60:FF:000100">
    <property type="entry name" value="Zinc finger 45-like"/>
    <property type="match status" value="1"/>
</dbReference>
<feature type="domain" description="C2H2-type" evidence="8">
    <location>
        <begin position="437"/>
        <end position="459"/>
    </location>
</feature>
<evidence type="ECO:0000256" key="2">
    <source>
        <dbReference type="ARBA" id="ARBA00022723"/>
    </source>
</evidence>
<dbReference type="FunFam" id="3.30.160.60:FF:000706">
    <property type="entry name" value="Zinc finger protein"/>
    <property type="match status" value="1"/>
</dbReference>
<sequence length="464" mass="52556">RGHLDNLVPKMPLNDGKLVPELPRFSLECRPENQDADIETTAIPSNEPSCKSSNIHSSWHNSINIDGFTSNASDSNVSAKPYQESALKKDLSLQDGLKDTNFAKCTLCHKKFTRAFNLKRHMLVHTGLRSFCCGLCGKRFKEKGHLKTHNFLVHTNERPYECPICGKRTALRSDHRRHVQSHKGERPFTCMICGNCFSTKRNLETHKIIHVMKKNRAIDAHKKHVMLNATSQLNGSDVIEDSAILPYSDMQESVQMKSNASVSCRHVLHIADNPKKDFGSVNGLNEVSKNYLSIQTYTETSADRLCKVNEASDTLMTDPSKVVLKVFSIETPKHIVKIHNEAEKTMPSTRNQILDVRDKTCFKSDIPKVQKKKSEPVKEVQIGKFTVQAIPYELALERKRTAFADGRGVECIVCGRLFSTNHNLKVHMRIHTGERPYKCLACDRTFAQKCNLKIHMNSHRQIVS</sequence>
<feature type="domain" description="C2H2-type" evidence="8">
    <location>
        <begin position="409"/>
        <end position="436"/>
    </location>
</feature>
<dbReference type="InterPro" id="IPR013087">
    <property type="entry name" value="Znf_C2H2_type"/>
</dbReference>
<proteinExistence type="predicted"/>
<keyword evidence="6" id="KW-0539">Nucleus</keyword>
<evidence type="ECO:0000259" key="8">
    <source>
        <dbReference type="PROSITE" id="PS50157"/>
    </source>
</evidence>
<keyword evidence="2" id="KW-0479">Metal-binding</keyword>
<dbReference type="GO" id="GO:0008270">
    <property type="term" value="F:zinc ion binding"/>
    <property type="evidence" value="ECO:0007669"/>
    <property type="project" value="UniProtKB-KW"/>
</dbReference>
<evidence type="ECO:0000256" key="4">
    <source>
        <dbReference type="ARBA" id="ARBA00022771"/>
    </source>
</evidence>
<evidence type="ECO:0000256" key="7">
    <source>
        <dbReference type="PROSITE-ProRule" id="PRU00042"/>
    </source>
</evidence>